<dbReference type="PATRIC" id="fig|121290.4.peg.3502"/>
<dbReference type="RefSeq" id="WP_068459904.1">
    <property type="nucleotide sequence ID" value="NZ_LMTR01000028.1"/>
</dbReference>
<sequence>MPTYNMWFKRIRLSHAMSRRDVVEAMRLGGVEVSSSRADRWTRADGDSRRGATMTEDEFDAFTRGLVEWTKEAQ</sequence>
<protein>
    <submittedName>
        <fullName evidence="1">Uncharacterized protein</fullName>
    </submittedName>
</protein>
<gene>
    <name evidence="1" type="ORF">APY04_0809</name>
</gene>
<evidence type="ECO:0000313" key="2">
    <source>
        <dbReference type="Proteomes" id="UP000059074"/>
    </source>
</evidence>
<dbReference type="EMBL" id="LMTR01000028">
    <property type="protein sequence ID" value="KWT70748.1"/>
    <property type="molecule type" value="Genomic_DNA"/>
</dbReference>
<accession>A0A109BKY1</accession>
<proteinExistence type="predicted"/>
<evidence type="ECO:0000313" key="1">
    <source>
        <dbReference type="EMBL" id="KWT70748.1"/>
    </source>
</evidence>
<reference evidence="1 2" key="1">
    <citation type="submission" date="2015-10" db="EMBL/GenBank/DDBJ databases">
        <title>Transcriptomic analysis of a linuron degrading triple-species bacterial consortium.</title>
        <authorList>
            <person name="Albers P."/>
        </authorList>
    </citation>
    <scope>NUCLEOTIDE SEQUENCE [LARGE SCALE GENOMIC DNA]</scope>
    <source>
        <strain evidence="1 2">WDL6</strain>
    </source>
</reference>
<comment type="caution">
    <text evidence="1">The sequence shown here is derived from an EMBL/GenBank/DDBJ whole genome shotgun (WGS) entry which is preliminary data.</text>
</comment>
<keyword evidence="2" id="KW-1185">Reference proteome</keyword>
<dbReference type="STRING" id="121290.APY04_0809"/>
<organism evidence="1 2">
    <name type="scientific">Hyphomicrobium sulfonivorans</name>
    <dbReference type="NCBI Taxonomy" id="121290"/>
    <lineage>
        <taxon>Bacteria</taxon>
        <taxon>Pseudomonadati</taxon>
        <taxon>Pseudomonadota</taxon>
        <taxon>Alphaproteobacteria</taxon>
        <taxon>Hyphomicrobiales</taxon>
        <taxon>Hyphomicrobiaceae</taxon>
        <taxon>Hyphomicrobium</taxon>
    </lineage>
</organism>
<dbReference type="AlphaFoldDB" id="A0A109BKY1"/>
<dbReference type="Proteomes" id="UP000059074">
    <property type="component" value="Unassembled WGS sequence"/>
</dbReference>
<name>A0A109BKY1_HYPSL</name>